<dbReference type="EMBL" id="GBRH01241557">
    <property type="protein sequence ID" value="JAD56338.1"/>
    <property type="molecule type" value="Transcribed_RNA"/>
</dbReference>
<name>A0A0A9B2G2_ARUDO</name>
<accession>A0A0A9B2G2</accession>
<evidence type="ECO:0000313" key="1">
    <source>
        <dbReference type="EMBL" id="JAD56338.1"/>
    </source>
</evidence>
<protein>
    <submittedName>
        <fullName evidence="1">Uncharacterized protein</fullName>
    </submittedName>
</protein>
<dbReference type="AlphaFoldDB" id="A0A0A9B2G2"/>
<proteinExistence type="predicted"/>
<sequence length="44" mass="4952">MIEYSYLTCGLWQFQNTCSPVVEDRGGDAMADDQGNIMDNWGGY</sequence>
<organism evidence="1">
    <name type="scientific">Arundo donax</name>
    <name type="common">Giant reed</name>
    <name type="synonym">Donax arundinaceus</name>
    <dbReference type="NCBI Taxonomy" id="35708"/>
    <lineage>
        <taxon>Eukaryota</taxon>
        <taxon>Viridiplantae</taxon>
        <taxon>Streptophyta</taxon>
        <taxon>Embryophyta</taxon>
        <taxon>Tracheophyta</taxon>
        <taxon>Spermatophyta</taxon>
        <taxon>Magnoliopsida</taxon>
        <taxon>Liliopsida</taxon>
        <taxon>Poales</taxon>
        <taxon>Poaceae</taxon>
        <taxon>PACMAD clade</taxon>
        <taxon>Arundinoideae</taxon>
        <taxon>Arundineae</taxon>
        <taxon>Arundo</taxon>
    </lineage>
</organism>
<reference evidence="1" key="1">
    <citation type="submission" date="2014-09" db="EMBL/GenBank/DDBJ databases">
        <authorList>
            <person name="Magalhaes I.L.F."/>
            <person name="Oliveira U."/>
            <person name="Santos F.R."/>
            <person name="Vidigal T.H.D.A."/>
            <person name="Brescovit A.D."/>
            <person name="Santos A.J."/>
        </authorList>
    </citation>
    <scope>NUCLEOTIDE SEQUENCE</scope>
    <source>
        <tissue evidence="1">Shoot tissue taken approximately 20 cm above the soil surface</tissue>
    </source>
</reference>
<reference evidence="1" key="2">
    <citation type="journal article" date="2015" name="Data Brief">
        <title>Shoot transcriptome of the giant reed, Arundo donax.</title>
        <authorList>
            <person name="Barrero R.A."/>
            <person name="Guerrero F.D."/>
            <person name="Moolhuijzen P."/>
            <person name="Goolsby J.A."/>
            <person name="Tidwell J."/>
            <person name="Bellgard S.E."/>
            <person name="Bellgard M.I."/>
        </authorList>
    </citation>
    <scope>NUCLEOTIDE SEQUENCE</scope>
    <source>
        <tissue evidence="1">Shoot tissue taken approximately 20 cm above the soil surface</tissue>
    </source>
</reference>